<dbReference type="SUPFAM" id="SSF52540">
    <property type="entry name" value="P-loop containing nucleoside triphosphate hydrolases"/>
    <property type="match status" value="1"/>
</dbReference>
<keyword evidence="6" id="KW-0479">Metal-binding</keyword>
<evidence type="ECO:0000256" key="8">
    <source>
        <dbReference type="ARBA" id="ARBA00022840"/>
    </source>
</evidence>
<dbReference type="PANTHER" id="PTHR33540">
    <property type="entry name" value="TRNA THREONYLCARBAMOYLADENOSINE BIOSYNTHESIS PROTEIN TSAE"/>
    <property type="match status" value="1"/>
</dbReference>
<protein>
    <recommendedName>
        <fullName evidence="3">tRNA threonylcarbamoyladenosine biosynthesis protein TsaE</fullName>
    </recommendedName>
    <alternativeName>
        <fullName evidence="10">t(6)A37 threonylcarbamoyladenosine biosynthesis protein TsaE</fullName>
    </alternativeName>
</protein>
<dbReference type="Gene3D" id="3.40.50.300">
    <property type="entry name" value="P-loop containing nucleotide triphosphate hydrolases"/>
    <property type="match status" value="1"/>
</dbReference>
<reference evidence="11 12" key="1">
    <citation type="submission" date="2023-09" db="EMBL/GenBank/DDBJ databases">
        <authorList>
            <person name="Rey-Velasco X."/>
        </authorList>
    </citation>
    <scope>NUCLEOTIDE SEQUENCE [LARGE SCALE GENOMIC DNA]</scope>
    <source>
        <strain evidence="11 12">F394</strain>
    </source>
</reference>
<evidence type="ECO:0000256" key="2">
    <source>
        <dbReference type="ARBA" id="ARBA00007599"/>
    </source>
</evidence>
<evidence type="ECO:0000256" key="9">
    <source>
        <dbReference type="ARBA" id="ARBA00022842"/>
    </source>
</evidence>
<accession>A0ABU3BQZ3</accession>
<comment type="caution">
    <text evidence="11">The sequence shown here is derived from an EMBL/GenBank/DDBJ whole genome shotgun (WGS) entry which is preliminary data.</text>
</comment>
<evidence type="ECO:0000313" key="12">
    <source>
        <dbReference type="Proteomes" id="UP001267426"/>
    </source>
</evidence>
<evidence type="ECO:0000256" key="5">
    <source>
        <dbReference type="ARBA" id="ARBA00022694"/>
    </source>
</evidence>
<dbReference type="InterPro" id="IPR003442">
    <property type="entry name" value="T6A_TsaE"/>
</dbReference>
<evidence type="ECO:0000256" key="1">
    <source>
        <dbReference type="ARBA" id="ARBA00004496"/>
    </source>
</evidence>
<evidence type="ECO:0000256" key="10">
    <source>
        <dbReference type="ARBA" id="ARBA00032441"/>
    </source>
</evidence>
<keyword evidence="8" id="KW-0067">ATP-binding</keyword>
<name>A0ABU3BQZ3_9BACT</name>
<keyword evidence="7" id="KW-0547">Nucleotide-binding</keyword>
<comment type="similarity">
    <text evidence="2">Belongs to the TsaE family.</text>
</comment>
<dbReference type="Proteomes" id="UP001267426">
    <property type="component" value="Unassembled WGS sequence"/>
</dbReference>
<comment type="subcellular location">
    <subcellularLocation>
        <location evidence="1">Cytoplasm</location>
    </subcellularLocation>
</comment>
<gene>
    <name evidence="11" type="primary">tsaE</name>
    <name evidence="11" type="ORF">RM540_08110</name>
</gene>
<dbReference type="Pfam" id="PF02367">
    <property type="entry name" value="TsaE"/>
    <property type="match status" value="1"/>
</dbReference>
<dbReference type="NCBIfam" id="TIGR00150">
    <property type="entry name" value="T6A_YjeE"/>
    <property type="match status" value="1"/>
</dbReference>
<keyword evidence="5" id="KW-0819">tRNA processing</keyword>
<keyword evidence="9" id="KW-0460">Magnesium</keyword>
<proteinExistence type="inferred from homology"/>
<evidence type="ECO:0000256" key="6">
    <source>
        <dbReference type="ARBA" id="ARBA00022723"/>
    </source>
</evidence>
<dbReference type="RefSeq" id="WP_311663049.1">
    <property type="nucleotide sequence ID" value="NZ_JAVRHT010000015.1"/>
</dbReference>
<dbReference type="EMBL" id="JAVRHT010000015">
    <property type="protein sequence ID" value="MDT0631707.1"/>
    <property type="molecule type" value="Genomic_DNA"/>
</dbReference>
<sequence length="149" mass="15692">MFDGLLPAQTDGAAETLALGRRLAARLEPGDVVALQGDLGAGKTHLAKGIAAGLGLDPDAVTSPTFTIVQEHGDGALLHLDLYRIESDADLAGLGLDELLDGDAVALVEWPERGGAWLPARTVWLRLAHLGGDRRRVEEAERAEPETGE</sequence>
<evidence type="ECO:0000313" key="11">
    <source>
        <dbReference type="EMBL" id="MDT0631707.1"/>
    </source>
</evidence>
<evidence type="ECO:0000256" key="3">
    <source>
        <dbReference type="ARBA" id="ARBA00019010"/>
    </source>
</evidence>
<keyword evidence="4" id="KW-0963">Cytoplasm</keyword>
<dbReference type="InterPro" id="IPR027417">
    <property type="entry name" value="P-loop_NTPase"/>
</dbReference>
<organism evidence="11 12">
    <name type="scientific">Rubrivirga litoralis</name>
    <dbReference type="NCBI Taxonomy" id="3075598"/>
    <lineage>
        <taxon>Bacteria</taxon>
        <taxon>Pseudomonadati</taxon>
        <taxon>Rhodothermota</taxon>
        <taxon>Rhodothermia</taxon>
        <taxon>Rhodothermales</taxon>
        <taxon>Rubricoccaceae</taxon>
        <taxon>Rubrivirga</taxon>
    </lineage>
</organism>
<keyword evidence="12" id="KW-1185">Reference proteome</keyword>
<dbReference type="PANTHER" id="PTHR33540:SF2">
    <property type="entry name" value="TRNA THREONYLCARBAMOYLADENOSINE BIOSYNTHESIS PROTEIN TSAE"/>
    <property type="match status" value="1"/>
</dbReference>
<evidence type="ECO:0000256" key="4">
    <source>
        <dbReference type="ARBA" id="ARBA00022490"/>
    </source>
</evidence>
<evidence type="ECO:0000256" key="7">
    <source>
        <dbReference type="ARBA" id="ARBA00022741"/>
    </source>
</evidence>